<evidence type="ECO:0000313" key="1">
    <source>
        <dbReference type="EMBL" id="KGQ05651.1"/>
    </source>
</evidence>
<name>A0A0A2VCN9_BEABA</name>
<evidence type="ECO:0000313" key="2">
    <source>
        <dbReference type="Proteomes" id="UP000030106"/>
    </source>
</evidence>
<proteinExistence type="predicted"/>
<comment type="caution">
    <text evidence="1">The sequence shown here is derived from an EMBL/GenBank/DDBJ whole genome shotgun (WGS) entry which is preliminary data.</text>
</comment>
<dbReference type="AntiFam" id="ANF00142">
    <property type="entry name" value="Shadow ORF (opposite yadG)"/>
</dbReference>
<sequence length="140" mass="15142">MVPPLQELPVAQHKNHICILHRRQTMRHHDHGAAASRALKRRLDEALALRVERAGRLVEEQDAGLANQRARNGDALLLAARQRDAARANVGVVALGQGDDEVVHLGLAADAVEVLVGDGGFVDAEKNIFANGSWITWGAK</sequence>
<dbReference type="HOGENOM" id="CLU_1834803_0_0_1"/>
<dbReference type="EMBL" id="ANFO01000924">
    <property type="protein sequence ID" value="KGQ05651.1"/>
    <property type="molecule type" value="Genomic_DNA"/>
</dbReference>
<reference evidence="1 2" key="1">
    <citation type="submission" date="2012-10" db="EMBL/GenBank/DDBJ databases">
        <title>Genome sequencing and analysis of entomopathogenic fungi Beauveria bassiana D1-5.</title>
        <authorList>
            <person name="Li Q."/>
            <person name="Wang L."/>
            <person name="Zhang Z."/>
            <person name="Wang Q."/>
            <person name="Ren J."/>
            <person name="Wang M."/>
            <person name="Xu W."/>
            <person name="Wang J."/>
            <person name="Lu Y."/>
            <person name="Du Q."/>
            <person name="Sun Z."/>
        </authorList>
    </citation>
    <scope>NUCLEOTIDE SEQUENCE [LARGE SCALE GENOMIC DNA]</scope>
    <source>
        <strain evidence="1 2">D1-5</strain>
    </source>
</reference>
<protein>
    <submittedName>
        <fullName evidence="1">Uncharacterized protein</fullName>
    </submittedName>
</protein>
<accession>A0A0A2VCN9</accession>
<dbReference type="AntiFam" id="ANF00095">
    <property type="entry name" value="Shadow ORF (opposite ABC transporters)"/>
</dbReference>
<organism evidence="1 2">
    <name type="scientific">Beauveria bassiana D1-5</name>
    <dbReference type="NCBI Taxonomy" id="1245745"/>
    <lineage>
        <taxon>Eukaryota</taxon>
        <taxon>Fungi</taxon>
        <taxon>Dikarya</taxon>
        <taxon>Ascomycota</taxon>
        <taxon>Pezizomycotina</taxon>
        <taxon>Sordariomycetes</taxon>
        <taxon>Hypocreomycetidae</taxon>
        <taxon>Hypocreales</taxon>
        <taxon>Cordycipitaceae</taxon>
        <taxon>Beauveria</taxon>
    </lineage>
</organism>
<dbReference type="AlphaFoldDB" id="A0A0A2VCN9"/>
<gene>
    <name evidence="1" type="ORF">BBAD15_g9081</name>
</gene>
<dbReference type="Proteomes" id="UP000030106">
    <property type="component" value="Unassembled WGS sequence"/>
</dbReference>